<protein>
    <submittedName>
        <fullName evidence="2">Uncharacterized protein</fullName>
    </submittedName>
</protein>
<comment type="caution">
    <text evidence="2">The sequence shown here is derived from an EMBL/GenBank/DDBJ whole genome shotgun (WGS) entry which is preliminary data.</text>
</comment>
<name>A0ABS9J803_9ACTN</name>
<organism evidence="2 3">
    <name type="scientific">Streptomyces tricolor</name>
    <dbReference type="NCBI Taxonomy" id="68277"/>
    <lineage>
        <taxon>Bacteria</taxon>
        <taxon>Bacillati</taxon>
        <taxon>Actinomycetota</taxon>
        <taxon>Actinomycetes</taxon>
        <taxon>Kitasatosporales</taxon>
        <taxon>Streptomycetaceae</taxon>
        <taxon>Streptomyces</taxon>
        <taxon>Streptomyces violaceoruber group</taxon>
    </lineage>
</organism>
<accession>A0ABS9J803</accession>
<dbReference type="EMBL" id="JAKKZF010000001">
    <property type="protein sequence ID" value="MCG0061685.1"/>
    <property type="molecule type" value="Genomic_DNA"/>
</dbReference>
<feature type="region of interest" description="Disordered" evidence="1">
    <location>
        <begin position="44"/>
        <end position="65"/>
    </location>
</feature>
<dbReference type="Proteomes" id="UP001299012">
    <property type="component" value="Unassembled WGS sequence"/>
</dbReference>
<dbReference type="RefSeq" id="WP_086698596.1">
    <property type="nucleotide sequence ID" value="NZ_JAKKZF010000001.1"/>
</dbReference>
<sequence length="65" mass="7302">MTQLYRVRPHPGSAVYPWRWECLHAQQVGVATRPVRCTAHGLGRTAAEADQAATRHADTHTQEPR</sequence>
<keyword evidence="3" id="KW-1185">Reference proteome</keyword>
<gene>
    <name evidence="2" type="ORF">L0F81_00025</name>
</gene>
<evidence type="ECO:0000313" key="3">
    <source>
        <dbReference type="Proteomes" id="UP001299012"/>
    </source>
</evidence>
<feature type="compositionally biased region" description="Basic and acidic residues" evidence="1">
    <location>
        <begin position="53"/>
        <end position="65"/>
    </location>
</feature>
<evidence type="ECO:0000256" key="1">
    <source>
        <dbReference type="SAM" id="MobiDB-lite"/>
    </source>
</evidence>
<proteinExistence type="predicted"/>
<evidence type="ECO:0000313" key="2">
    <source>
        <dbReference type="EMBL" id="MCG0061685.1"/>
    </source>
</evidence>
<reference evidence="2 3" key="1">
    <citation type="submission" date="2022-01" db="EMBL/GenBank/DDBJ databases">
        <title>Draft Genome Sequences of Seven Type Strains of the Genus Streptomyces.</title>
        <authorList>
            <person name="Aziz S."/>
            <person name="Coretto E."/>
            <person name="Chronakova A."/>
            <person name="Sproer C."/>
            <person name="Huber K."/>
            <person name="Nouioui I."/>
            <person name="Gross H."/>
        </authorList>
    </citation>
    <scope>NUCLEOTIDE SEQUENCE [LARGE SCALE GENOMIC DNA]</scope>
    <source>
        <strain evidence="2 3">DSM 41685</strain>
    </source>
</reference>